<accession>A0A8D2P1N7</accession>
<dbReference type="Ensembl" id="ENSZLMT00000007121.1">
    <property type="protein sequence ID" value="ENSZLMP00000006926.1"/>
    <property type="gene ID" value="ENSZLMG00000004905.1"/>
</dbReference>
<keyword evidence="3" id="KW-1185">Reference proteome</keyword>
<dbReference type="AlphaFoldDB" id="A0A8D2P1N7"/>
<reference evidence="2" key="1">
    <citation type="submission" date="2025-08" db="UniProtKB">
        <authorList>
            <consortium name="Ensembl"/>
        </authorList>
    </citation>
    <scope>IDENTIFICATION</scope>
</reference>
<proteinExistence type="predicted"/>
<organism evidence="2 3">
    <name type="scientific">Zosterops lateralis melanops</name>
    <dbReference type="NCBI Taxonomy" id="1220523"/>
    <lineage>
        <taxon>Eukaryota</taxon>
        <taxon>Metazoa</taxon>
        <taxon>Chordata</taxon>
        <taxon>Craniata</taxon>
        <taxon>Vertebrata</taxon>
        <taxon>Euteleostomi</taxon>
        <taxon>Archelosauria</taxon>
        <taxon>Archosauria</taxon>
        <taxon>Dinosauria</taxon>
        <taxon>Saurischia</taxon>
        <taxon>Theropoda</taxon>
        <taxon>Coelurosauria</taxon>
        <taxon>Aves</taxon>
        <taxon>Neognathae</taxon>
        <taxon>Neoaves</taxon>
        <taxon>Telluraves</taxon>
        <taxon>Australaves</taxon>
        <taxon>Passeriformes</taxon>
        <taxon>Sylvioidea</taxon>
        <taxon>Zosteropidae</taxon>
        <taxon>Zosterops</taxon>
    </lineage>
</organism>
<feature type="region of interest" description="Disordered" evidence="1">
    <location>
        <begin position="92"/>
        <end position="114"/>
    </location>
</feature>
<evidence type="ECO:0000313" key="3">
    <source>
        <dbReference type="Proteomes" id="UP000694401"/>
    </source>
</evidence>
<protein>
    <submittedName>
        <fullName evidence="2">Uncharacterized protein</fullName>
    </submittedName>
</protein>
<dbReference type="Proteomes" id="UP000694401">
    <property type="component" value="Unassembled WGS sequence"/>
</dbReference>
<name>A0A8D2P1N7_ZOSLA</name>
<evidence type="ECO:0000256" key="1">
    <source>
        <dbReference type="SAM" id="MobiDB-lite"/>
    </source>
</evidence>
<sequence length="114" mass="12870">MVVLSLNLPRTSIFWEDGIVLGYWHPKSSVLHCVLSSFQMMNETVLDALPADQVGIRTGMERRMGIRNGDGHGNGDLMGTWTRMGVMKLWDGNEGRDGDEKRMEMGTKKGWQWG</sequence>
<feature type="compositionally biased region" description="Basic and acidic residues" evidence="1">
    <location>
        <begin position="92"/>
        <end position="107"/>
    </location>
</feature>
<reference evidence="2" key="2">
    <citation type="submission" date="2025-09" db="UniProtKB">
        <authorList>
            <consortium name="Ensembl"/>
        </authorList>
    </citation>
    <scope>IDENTIFICATION</scope>
</reference>
<evidence type="ECO:0000313" key="2">
    <source>
        <dbReference type="Ensembl" id="ENSZLMP00000006926.1"/>
    </source>
</evidence>